<dbReference type="RefSeq" id="WP_060822070.1">
    <property type="nucleotide sequence ID" value="NZ_LNJQ01000001.1"/>
</dbReference>
<evidence type="ECO:0000259" key="9">
    <source>
        <dbReference type="Pfam" id="PF01479"/>
    </source>
</evidence>
<dbReference type="Pfam" id="PF01479">
    <property type="entry name" value="S4"/>
    <property type="match status" value="1"/>
</dbReference>
<dbReference type="PANTHER" id="PTHR47683:SF4">
    <property type="entry name" value="PSEUDOURIDINE SYNTHASE"/>
    <property type="match status" value="1"/>
</dbReference>
<comment type="function">
    <text evidence="5">Responsible for synthesis of pseudouridine from uracil-516 in 16S ribosomal RNA.</text>
</comment>
<dbReference type="EMBL" id="LNJQ01000001">
    <property type="protein sequence ID" value="KWZ43878.1"/>
    <property type="molecule type" value="Genomic_DNA"/>
</dbReference>
<keyword evidence="11" id="KW-1185">Reference proteome</keyword>
<name>A0ABR5TG13_9BURK</name>
<dbReference type="PANTHER" id="PTHR47683">
    <property type="entry name" value="PSEUDOURIDINE SYNTHASE FAMILY PROTEIN-RELATED"/>
    <property type="match status" value="1"/>
</dbReference>
<dbReference type="InterPro" id="IPR042092">
    <property type="entry name" value="PsdUridine_s_RsuA/RluB/E/F_cat"/>
</dbReference>
<comment type="caution">
    <text evidence="10">The sequence shown here is derived from an EMBL/GenBank/DDBJ whole genome shotgun (WGS) entry which is preliminary data.</text>
</comment>
<evidence type="ECO:0000256" key="2">
    <source>
        <dbReference type="ARBA" id="ARBA00022884"/>
    </source>
</evidence>
<dbReference type="InterPro" id="IPR006145">
    <property type="entry name" value="PsdUridine_synth_RsuA/RluA"/>
</dbReference>
<evidence type="ECO:0000256" key="5">
    <source>
        <dbReference type="ARBA" id="ARBA00037590"/>
    </source>
</evidence>
<dbReference type="InterPro" id="IPR020103">
    <property type="entry name" value="PsdUridine_synth_cat_dom_sf"/>
</dbReference>
<dbReference type="PROSITE" id="PS50889">
    <property type="entry name" value="S4"/>
    <property type="match status" value="1"/>
</dbReference>
<evidence type="ECO:0000313" key="11">
    <source>
        <dbReference type="Proteomes" id="UP000070255"/>
    </source>
</evidence>
<keyword evidence="2 6" id="KW-0694">RNA-binding</keyword>
<dbReference type="InterPro" id="IPR050343">
    <property type="entry name" value="RsuA_PseudoU_synthase"/>
</dbReference>
<sequence length="240" mass="26026">MNLESILFTQGFGSRRQCRALVEAGRVAVAGAACTNAHAPFDTARLVFEVDGVAWPYHARAYVVLNKPAGYECSREPQHHASVFSLLPPQFAERGVQCVGRLDQDTTGLLLLSDDGQFVHAYTSPKRKVPKTYVATVRHPLDDAQLDALRAGVLLHGESQPLAALAATARGERLLELTVAEGKYHQVKRMVAAASNRVEALHRARIGGFALPADLAEGAWRWLGEHDLAALRDTAKTLSG</sequence>
<evidence type="ECO:0000256" key="6">
    <source>
        <dbReference type="PROSITE-ProRule" id="PRU00182"/>
    </source>
</evidence>
<dbReference type="Gene3D" id="3.30.70.580">
    <property type="entry name" value="Pseudouridine synthase I, catalytic domain, N-terminal subdomain"/>
    <property type="match status" value="1"/>
</dbReference>
<dbReference type="SUPFAM" id="SSF55120">
    <property type="entry name" value="Pseudouridine synthase"/>
    <property type="match status" value="1"/>
</dbReference>
<protein>
    <recommendedName>
        <fullName evidence="7">Pseudouridine synthase</fullName>
        <ecNumber evidence="7">5.4.99.-</ecNumber>
    </recommendedName>
</protein>
<organism evidence="10 11">
    <name type="scientific">Burkholderia savannae</name>
    <dbReference type="NCBI Taxonomy" id="1637837"/>
    <lineage>
        <taxon>Bacteria</taxon>
        <taxon>Pseudomonadati</taxon>
        <taxon>Pseudomonadota</taxon>
        <taxon>Betaproteobacteria</taxon>
        <taxon>Burkholderiales</taxon>
        <taxon>Burkholderiaceae</taxon>
        <taxon>Burkholderia</taxon>
        <taxon>pseudomallei group</taxon>
    </lineage>
</organism>
<dbReference type="Gene3D" id="3.30.70.1560">
    <property type="entry name" value="Alpha-L RNA-binding motif"/>
    <property type="match status" value="1"/>
</dbReference>
<dbReference type="SUPFAM" id="SSF55174">
    <property type="entry name" value="Alpha-L RNA-binding motif"/>
    <property type="match status" value="1"/>
</dbReference>
<evidence type="ECO:0000256" key="1">
    <source>
        <dbReference type="ARBA" id="ARBA00008348"/>
    </source>
</evidence>
<evidence type="ECO:0000256" key="7">
    <source>
        <dbReference type="RuleBase" id="RU003887"/>
    </source>
</evidence>
<dbReference type="NCBIfam" id="TIGR00093">
    <property type="entry name" value="pseudouridine synthase"/>
    <property type="match status" value="1"/>
</dbReference>
<keyword evidence="3 7" id="KW-0413">Isomerase</keyword>
<comment type="catalytic activity">
    <reaction evidence="4">
        <text>uridine(516) in 16S rRNA = pseudouridine(516) in 16S rRNA</text>
        <dbReference type="Rhea" id="RHEA:38867"/>
        <dbReference type="Rhea" id="RHEA-COMP:10089"/>
        <dbReference type="Rhea" id="RHEA-COMP:10090"/>
        <dbReference type="ChEBI" id="CHEBI:65314"/>
        <dbReference type="ChEBI" id="CHEBI:65315"/>
        <dbReference type="EC" id="5.4.99.19"/>
    </reaction>
</comment>
<dbReference type="Pfam" id="PF00849">
    <property type="entry name" value="PseudoU_synth_2"/>
    <property type="match status" value="1"/>
</dbReference>
<dbReference type="InterPro" id="IPR018496">
    <property type="entry name" value="PsdUridine_synth_RsuA/RluB_CS"/>
</dbReference>
<comment type="similarity">
    <text evidence="1 7">Belongs to the pseudouridine synthase RsuA family.</text>
</comment>
<dbReference type="InterPro" id="IPR020094">
    <property type="entry name" value="TruA/RsuA/RluB/E/F_N"/>
</dbReference>
<accession>A0ABR5TG13</accession>
<evidence type="ECO:0000256" key="4">
    <source>
        <dbReference type="ARBA" id="ARBA00036749"/>
    </source>
</evidence>
<feature type="domain" description="Pseudouridine synthase RsuA/RluA-like" evidence="8">
    <location>
        <begin position="62"/>
        <end position="193"/>
    </location>
</feature>
<dbReference type="Gene3D" id="3.10.290.10">
    <property type="entry name" value="RNA-binding S4 domain"/>
    <property type="match status" value="1"/>
</dbReference>
<dbReference type="EC" id="5.4.99.-" evidence="7"/>
<dbReference type="InterPro" id="IPR000748">
    <property type="entry name" value="PsdUridine_synth_RsuA/RluB/E/F"/>
</dbReference>
<reference evidence="10 11" key="1">
    <citation type="submission" date="2015-11" db="EMBL/GenBank/DDBJ databases">
        <authorList>
            <person name="Sahl J."/>
            <person name="Wagner D."/>
            <person name="Keim P."/>
        </authorList>
    </citation>
    <scope>NUCLEOTIDE SEQUENCE [LARGE SCALE GENOMIC DNA]</scope>
    <source>
        <strain evidence="10 11">BDU18</strain>
    </source>
</reference>
<dbReference type="Proteomes" id="UP000070255">
    <property type="component" value="Unassembled WGS sequence"/>
</dbReference>
<dbReference type="InterPro" id="IPR002942">
    <property type="entry name" value="S4_RNA-bd"/>
</dbReference>
<gene>
    <name evidence="10" type="ORF">WS72_14130</name>
</gene>
<evidence type="ECO:0000256" key="3">
    <source>
        <dbReference type="ARBA" id="ARBA00023235"/>
    </source>
</evidence>
<evidence type="ECO:0000259" key="8">
    <source>
        <dbReference type="Pfam" id="PF00849"/>
    </source>
</evidence>
<dbReference type="InterPro" id="IPR036986">
    <property type="entry name" value="S4_RNA-bd_sf"/>
</dbReference>
<dbReference type="CDD" id="cd02553">
    <property type="entry name" value="PseudoU_synth_RsuA"/>
    <property type="match status" value="1"/>
</dbReference>
<dbReference type="PROSITE" id="PS01149">
    <property type="entry name" value="PSI_RSU"/>
    <property type="match status" value="1"/>
</dbReference>
<proteinExistence type="inferred from homology"/>
<feature type="domain" description="RNA-binding S4" evidence="9">
    <location>
        <begin position="3"/>
        <end position="37"/>
    </location>
</feature>
<evidence type="ECO:0000313" key="10">
    <source>
        <dbReference type="EMBL" id="KWZ43878.1"/>
    </source>
</evidence>